<keyword evidence="3" id="KW-0143">Chaperone</keyword>
<dbReference type="RefSeq" id="WP_093120337.1">
    <property type="nucleotide sequence ID" value="NZ_FODS01000031.1"/>
</dbReference>
<sequence length="298" mass="31732">MIPLTLLTGFLGAGKTTLLNRVLSESHGSRMAVIVNEFGEVGIDGTLVEGAQGGVVELANGCLCCATRGQLLVAIHAVLQVAPPPDAILIETSGLADPFPVLSELAHSSLVEAVQVDGVITVVDAENFDRNLDSAEAAFQQITAADILLVNKTDLVELDIPGLIERGIRVLNPSARVLPCISGDVPLSVLIGARTSEKPLPTETKHGHDNFESTVLDASLPFDPKRLEKWLGALPCDVFRTKGFVRVTPHRNRVTVSAVGTRYWLSPAESSNAVDRLIVIGQNLDRAKLQAGLDACRE</sequence>
<dbReference type="SUPFAM" id="SSF90002">
    <property type="entry name" value="Hypothetical protein YjiA, C-terminal domain"/>
    <property type="match status" value="1"/>
</dbReference>
<organism evidence="8 9">
    <name type="scientific">Salinihabitans flavidus</name>
    <dbReference type="NCBI Taxonomy" id="569882"/>
    <lineage>
        <taxon>Bacteria</taxon>
        <taxon>Pseudomonadati</taxon>
        <taxon>Pseudomonadota</taxon>
        <taxon>Alphaproteobacteria</taxon>
        <taxon>Rhodobacterales</taxon>
        <taxon>Roseobacteraceae</taxon>
        <taxon>Salinihabitans</taxon>
    </lineage>
</organism>
<feature type="domain" description="CobW C-terminal" evidence="7">
    <location>
        <begin position="211"/>
        <end position="297"/>
    </location>
</feature>
<dbReference type="Pfam" id="PF02492">
    <property type="entry name" value="cobW"/>
    <property type="match status" value="1"/>
</dbReference>
<keyword evidence="1" id="KW-0547">Nucleotide-binding</keyword>
<dbReference type="GO" id="GO:0016787">
    <property type="term" value="F:hydrolase activity"/>
    <property type="evidence" value="ECO:0007669"/>
    <property type="project" value="UniProtKB-KW"/>
</dbReference>
<dbReference type="InterPro" id="IPR011629">
    <property type="entry name" value="CobW-like_C"/>
</dbReference>
<evidence type="ECO:0000256" key="1">
    <source>
        <dbReference type="ARBA" id="ARBA00022741"/>
    </source>
</evidence>
<evidence type="ECO:0000256" key="2">
    <source>
        <dbReference type="ARBA" id="ARBA00022801"/>
    </source>
</evidence>
<comment type="function">
    <text evidence="5">Zinc chaperone that directly transfers zinc cofactor to target proteins, thereby activating them. Zinc is transferred from the CXCC motif in the GTPase domain to the zinc binding site in target proteins in a process requiring GTP hydrolysis.</text>
</comment>
<dbReference type="GO" id="GO:0000166">
    <property type="term" value="F:nucleotide binding"/>
    <property type="evidence" value="ECO:0007669"/>
    <property type="project" value="UniProtKB-KW"/>
</dbReference>
<reference evidence="8 9" key="1">
    <citation type="submission" date="2016-10" db="EMBL/GenBank/DDBJ databases">
        <authorList>
            <person name="de Groot N.N."/>
        </authorList>
    </citation>
    <scope>NUCLEOTIDE SEQUENCE [LARGE SCALE GENOMIC DNA]</scope>
    <source>
        <strain evidence="8 9">DSM 27842</strain>
    </source>
</reference>
<keyword evidence="9" id="KW-1185">Reference proteome</keyword>
<dbReference type="AlphaFoldDB" id="A0A1H8VMU0"/>
<dbReference type="PANTHER" id="PTHR13748">
    <property type="entry name" value="COBW-RELATED"/>
    <property type="match status" value="1"/>
</dbReference>
<dbReference type="EMBL" id="FODS01000031">
    <property type="protein sequence ID" value="SEP16715.1"/>
    <property type="molecule type" value="Genomic_DNA"/>
</dbReference>
<dbReference type="STRING" id="569882.SAMN04490248_13122"/>
<dbReference type="Gene3D" id="3.30.1220.10">
    <property type="entry name" value="CobW-like, C-terminal domain"/>
    <property type="match status" value="1"/>
</dbReference>
<dbReference type="Gene3D" id="3.40.50.300">
    <property type="entry name" value="P-loop containing nucleotide triphosphate hydrolases"/>
    <property type="match status" value="1"/>
</dbReference>
<evidence type="ECO:0000313" key="9">
    <source>
        <dbReference type="Proteomes" id="UP000198893"/>
    </source>
</evidence>
<dbReference type="SMART" id="SM00833">
    <property type="entry name" value="CobW_C"/>
    <property type="match status" value="1"/>
</dbReference>
<dbReference type="InterPro" id="IPR051316">
    <property type="entry name" value="Zinc-reg_GTPase_activator"/>
</dbReference>
<evidence type="ECO:0000259" key="7">
    <source>
        <dbReference type="SMART" id="SM00833"/>
    </source>
</evidence>
<dbReference type="Proteomes" id="UP000198893">
    <property type="component" value="Unassembled WGS sequence"/>
</dbReference>
<comment type="similarity">
    <text evidence="4">Belongs to the SIMIBI class G3E GTPase family. ZNG1 subfamily.</text>
</comment>
<evidence type="ECO:0000313" key="8">
    <source>
        <dbReference type="EMBL" id="SEP16715.1"/>
    </source>
</evidence>
<evidence type="ECO:0000256" key="3">
    <source>
        <dbReference type="ARBA" id="ARBA00023186"/>
    </source>
</evidence>
<comment type="catalytic activity">
    <reaction evidence="6">
        <text>GTP + H2O = GDP + phosphate + H(+)</text>
        <dbReference type="Rhea" id="RHEA:19669"/>
        <dbReference type="ChEBI" id="CHEBI:15377"/>
        <dbReference type="ChEBI" id="CHEBI:15378"/>
        <dbReference type="ChEBI" id="CHEBI:37565"/>
        <dbReference type="ChEBI" id="CHEBI:43474"/>
        <dbReference type="ChEBI" id="CHEBI:58189"/>
    </reaction>
    <physiologicalReaction direction="left-to-right" evidence="6">
        <dbReference type="Rhea" id="RHEA:19670"/>
    </physiologicalReaction>
</comment>
<proteinExistence type="inferred from homology"/>
<dbReference type="InterPro" id="IPR036627">
    <property type="entry name" value="CobW-likC_sf"/>
</dbReference>
<name>A0A1H8VMU0_9RHOB</name>
<evidence type="ECO:0000256" key="4">
    <source>
        <dbReference type="ARBA" id="ARBA00034320"/>
    </source>
</evidence>
<dbReference type="SUPFAM" id="SSF52540">
    <property type="entry name" value="P-loop containing nucleoside triphosphate hydrolases"/>
    <property type="match status" value="1"/>
</dbReference>
<evidence type="ECO:0000256" key="6">
    <source>
        <dbReference type="ARBA" id="ARBA00049117"/>
    </source>
</evidence>
<dbReference type="CDD" id="cd03112">
    <property type="entry name" value="CobW-like"/>
    <property type="match status" value="1"/>
</dbReference>
<dbReference type="Pfam" id="PF07683">
    <property type="entry name" value="CobW_C"/>
    <property type="match status" value="1"/>
</dbReference>
<dbReference type="OrthoDB" id="9808822at2"/>
<protein>
    <submittedName>
        <fullName evidence="8">GTPase, G3E family</fullName>
    </submittedName>
</protein>
<evidence type="ECO:0000256" key="5">
    <source>
        <dbReference type="ARBA" id="ARBA00045658"/>
    </source>
</evidence>
<dbReference type="InterPro" id="IPR003495">
    <property type="entry name" value="CobW/HypB/UreG_nucleotide-bd"/>
</dbReference>
<dbReference type="InterPro" id="IPR027417">
    <property type="entry name" value="P-loop_NTPase"/>
</dbReference>
<accession>A0A1H8VMU0</accession>
<keyword evidence="2" id="KW-0378">Hydrolase</keyword>
<dbReference type="GO" id="GO:0005737">
    <property type="term" value="C:cytoplasm"/>
    <property type="evidence" value="ECO:0007669"/>
    <property type="project" value="TreeGrafter"/>
</dbReference>
<gene>
    <name evidence="8" type="ORF">SAMN04490248_13122</name>
</gene>
<dbReference type="PANTHER" id="PTHR13748:SF62">
    <property type="entry name" value="COBW DOMAIN-CONTAINING PROTEIN"/>
    <property type="match status" value="1"/>
</dbReference>